<dbReference type="GO" id="GO:0000307">
    <property type="term" value="C:cyclin-dependent protein kinase holoenzyme complex"/>
    <property type="evidence" value="ECO:0007669"/>
    <property type="project" value="TreeGrafter"/>
</dbReference>
<reference evidence="2 3" key="1">
    <citation type="submission" date="2009-11" db="EMBL/GenBank/DDBJ databases">
        <title>Annotation of Allomyces macrogynus ATCC 38327.</title>
        <authorList>
            <consortium name="The Broad Institute Genome Sequencing Platform"/>
            <person name="Russ C."/>
            <person name="Cuomo C."/>
            <person name="Burger G."/>
            <person name="Gray M.W."/>
            <person name="Holland P.W.H."/>
            <person name="King N."/>
            <person name="Lang F.B.F."/>
            <person name="Roger A.J."/>
            <person name="Ruiz-Trillo I."/>
            <person name="Young S.K."/>
            <person name="Zeng Q."/>
            <person name="Gargeya S."/>
            <person name="Fitzgerald M."/>
            <person name="Haas B."/>
            <person name="Abouelleil A."/>
            <person name="Alvarado L."/>
            <person name="Arachchi H.M."/>
            <person name="Berlin A."/>
            <person name="Chapman S.B."/>
            <person name="Gearin G."/>
            <person name="Goldberg J."/>
            <person name="Griggs A."/>
            <person name="Gujja S."/>
            <person name="Hansen M."/>
            <person name="Heiman D."/>
            <person name="Howarth C."/>
            <person name="Larimer J."/>
            <person name="Lui A."/>
            <person name="MacDonald P.J.P."/>
            <person name="McCowen C."/>
            <person name="Montmayeur A."/>
            <person name="Murphy C."/>
            <person name="Neiman D."/>
            <person name="Pearson M."/>
            <person name="Priest M."/>
            <person name="Roberts A."/>
            <person name="Saif S."/>
            <person name="Shea T."/>
            <person name="Sisk P."/>
            <person name="Stolte C."/>
            <person name="Sykes S."/>
            <person name="Wortman J."/>
            <person name="Nusbaum C."/>
            <person name="Birren B."/>
        </authorList>
    </citation>
    <scope>NUCLEOTIDE SEQUENCE [LARGE SCALE GENOMIC DNA]</scope>
    <source>
        <strain evidence="2 3">ATCC 38327</strain>
    </source>
</reference>
<evidence type="ECO:0008006" key="4">
    <source>
        <dbReference type="Google" id="ProtNLM"/>
    </source>
</evidence>
<dbReference type="OrthoDB" id="337735at2759"/>
<dbReference type="CDD" id="cd20558">
    <property type="entry name" value="CYCLIN_ScPCL7-like"/>
    <property type="match status" value="1"/>
</dbReference>
<dbReference type="GO" id="GO:0016538">
    <property type="term" value="F:cyclin-dependent protein serine/threonine kinase regulator activity"/>
    <property type="evidence" value="ECO:0007669"/>
    <property type="project" value="TreeGrafter"/>
</dbReference>
<evidence type="ECO:0000313" key="3">
    <source>
        <dbReference type="Proteomes" id="UP000054350"/>
    </source>
</evidence>
<dbReference type="Gene3D" id="1.10.472.10">
    <property type="entry name" value="Cyclin-like"/>
    <property type="match status" value="1"/>
</dbReference>
<dbReference type="AlphaFoldDB" id="A0A0L0T2A0"/>
<sequence>MSNPNRLPESYYACDTAYLIHMIADMLITLTQHNDQIPINSTNLTRFHSRAAPSISIPDYLRRIVRYASVERACLLAVLVYIDRICEAHPTFTISSLTVHRFIATAITVAAKAICDSYCTNSHYARVGGIQTAELNTLELEFLFLVDWHVACPAETLQGYYHNLVHQHVAYELAEAPSPPPPGTMPDTLPDPEHAPDDPEAALAAAVAAEAAALEIPDVVNFQLDPPPPGPSYPLSSSGSS</sequence>
<dbReference type="GO" id="GO:0005634">
    <property type="term" value="C:nucleus"/>
    <property type="evidence" value="ECO:0007669"/>
    <property type="project" value="TreeGrafter"/>
</dbReference>
<dbReference type="STRING" id="578462.A0A0L0T2A0"/>
<proteinExistence type="predicted"/>
<dbReference type="PANTHER" id="PTHR15615">
    <property type="match status" value="1"/>
</dbReference>
<organism evidence="2 3">
    <name type="scientific">Allomyces macrogynus (strain ATCC 38327)</name>
    <name type="common">Allomyces javanicus var. macrogynus</name>
    <dbReference type="NCBI Taxonomy" id="578462"/>
    <lineage>
        <taxon>Eukaryota</taxon>
        <taxon>Fungi</taxon>
        <taxon>Fungi incertae sedis</taxon>
        <taxon>Blastocladiomycota</taxon>
        <taxon>Blastocladiomycetes</taxon>
        <taxon>Blastocladiales</taxon>
        <taxon>Blastocladiaceae</taxon>
        <taxon>Allomyces</taxon>
    </lineage>
</organism>
<dbReference type="OMA" id="FQTYCAY"/>
<dbReference type="eggNOG" id="KOG1674">
    <property type="taxonomic scope" value="Eukaryota"/>
</dbReference>
<dbReference type="InterPro" id="IPR013922">
    <property type="entry name" value="Cyclin_PHO80-like"/>
</dbReference>
<dbReference type="PANTHER" id="PTHR15615:SF117">
    <property type="entry name" value="PHO85 CYCLIN PHO80"/>
    <property type="match status" value="1"/>
</dbReference>
<evidence type="ECO:0000313" key="2">
    <source>
        <dbReference type="EMBL" id="KNE68852.1"/>
    </source>
</evidence>
<reference evidence="3" key="2">
    <citation type="submission" date="2009-11" db="EMBL/GenBank/DDBJ databases">
        <title>The Genome Sequence of Allomyces macrogynus strain ATCC 38327.</title>
        <authorList>
            <consortium name="The Broad Institute Genome Sequencing Platform"/>
            <person name="Russ C."/>
            <person name="Cuomo C."/>
            <person name="Shea T."/>
            <person name="Young S.K."/>
            <person name="Zeng Q."/>
            <person name="Koehrsen M."/>
            <person name="Haas B."/>
            <person name="Borodovsky M."/>
            <person name="Guigo R."/>
            <person name="Alvarado L."/>
            <person name="Berlin A."/>
            <person name="Borenstein D."/>
            <person name="Chen Z."/>
            <person name="Engels R."/>
            <person name="Freedman E."/>
            <person name="Gellesch M."/>
            <person name="Goldberg J."/>
            <person name="Griggs A."/>
            <person name="Gujja S."/>
            <person name="Heiman D."/>
            <person name="Hepburn T."/>
            <person name="Howarth C."/>
            <person name="Jen D."/>
            <person name="Larson L."/>
            <person name="Lewis B."/>
            <person name="Mehta T."/>
            <person name="Park D."/>
            <person name="Pearson M."/>
            <person name="Roberts A."/>
            <person name="Saif S."/>
            <person name="Shenoy N."/>
            <person name="Sisk P."/>
            <person name="Stolte C."/>
            <person name="Sykes S."/>
            <person name="Walk T."/>
            <person name="White J."/>
            <person name="Yandava C."/>
            <person name="Burger G."/>
            <person name="Gray M.W."/>
            <person name="Holland P.W.H."/>
            <person name="King N."/>
            <person name="Lang F.B.F."/>
            <person name="Roger A.J."/>
            <person name="Ruiz-Trillo I."/>
            <person name="Lander E."/>
            <person name="Nusbaum C."/>
        </authorList>
    </citation>
    <scope>NUCLEOTIDE SEQUENCE [LARGE SCALE GENOMIC DNA]</scope>
    <source>
        <strain evidence="3">ATCC 38327</strain>
    </source>
</reference>
<feature type="region of interest" description="Disordered" evidence="1">
    <location>
        <begin position="219"/>
        <end position="241"/>
    </location>
</feature>
<dbReference type="EMBL" id="GG745358">
    <property type="protein sequence ID" value="KNE68852.1"/>
    <property type="molecule type" value="Genomic_DNA"/>
</dbReference>
<dbReference type="InterPro" id="IPR036915">
    <property type="entry name" value="Cyclin-like_sf"/>
</dbReference>
<dbReference type="GO" id="GO:0019901">
    <property type="term" value="F:protein kinase binding"/>
    <property type="evidence" value="ECO:0007669"/>
    <property type="project" value="InterPro"/>
</dbReference>
<dbReference type="Pfam" id="PF08613">
    <property type="entry name" value="Cyclin"/>
    <property type="match status" value="1"/>
</dbReference>
<gene>
    <name evidence="2" type="ORF">AMAG_13492</name>
</gene>
<evidence type="ECO:0000256" key="1">
    <source>
        <dbReference type="SAM" id="MobiDB-lite"/>
    </source>
</evidence>
<dbReference type="Proteomes" id="UP000054350">
    <property type="component" value="Unassembled WGS sequence"/>
</dbReference>
<dbReference type="SUPFAM" id="SSF47954">
    <property type="entry name" value="Cyclin-like"/>
    <property type="match status" value="1"/>
</dbReference>
<name>A0A0L0T2A0_ALLM3</name>
<dbReference type="VEuPathDB" id="FungiDB:AMAG_13492"/>
<accession>A0A0L0T2A0</accession>
<keyword evidence="3" id="KW-1185">Reference proteome</keyword>
<feature type="region of interest" description="Disordered" evidence="1">
    <location>
        <begin position="175"/>
        <end position="200"/>
    </location>
</feature>
<protein>
    <recommendedName>
        <fullName evidence="4">Cyclin</fullName>
    </recommendedName>
</protein>